<evidence type="ECO:0000313" key="4">
    <source>
        <dbReference type="EMBL" id="RLP80621.1"/>
    </source>
</evidence>
<dbReference type="RefSeq" id="WP_121622412.1">
    <property type="nucleotide sequence ID" value="NZ_JACIIW010000006.1"/>
</dbReference>
<sequence>MKITWLGHAAFRLDFSGKAVLIDPFFTGNPVFKGTREEAARGCTHILLTHGHGDHIGDTVAIVEEAADAAREIPVVANPEICAFLAGQGVGSTAFMNTGGTVDMGGFTVTMVRADHSSGGGSNPPEYLGNPTGLIIKAPGEPTVWHMGDTDIFSDMALLCEIHEPKVVFVPIGDRFTMSPKTAALAVKRFLPGVETVVPCHYATFPLLVQDPSGFIEALKGHKVKIEAPAVGGSFQV</sequence>
<dbReference type="EMBL" id="RCTF01000003">
    <property type="protein sequence ID" value="RLP80621.1"/>
    <property type="molecule type" value="Genomic_DNA"/>
</dbReference>
<evidence type="ECO:0000256" key="2">
    <source>
        <dbReference type="HAMAP-Rule" id="MF_00457"/>
    </source>
</evidence>
<dbReference type="InterPro" id="IPR036866">
    <property type="entry name" value="RibonucZ/Hydroxyglut_hydro"/>
</dbReference>
<dbReference type="OrthoDB" id="9805728at2"/>
<dbReference type="InterPro" id="IPR050114">
    <property type="entry name" value="UPF0173_UPF0282_UlaG_hydrolase"/>
</dbReference>
<evidence type="ECO:0000259" key="3">
    <source>
        <dbReference type="SMART" id="SM00849"/>
    </source>
</evidence>
<dbReference type="GO" id="GO:0016787">
    <property type="term" value="F:hydrolase activity"/>
    <property type="evidence" value="ECO:0007669"/>
    <property type="project" value="UniProtKB-UniRule"/>
</dbReference>
<dbReference type="PANTHER" id="PTHR43546">
    <property type="entry name" value="UPF0173 METAL-DEPENDENT HYDROLASE MJ1163-RELATED"/>
    <property type="match status" value="1"/>
</dbReference>
<keyword evidence="1 2" id="KW-0378">Hydrolase</keyword>
<dbReference type="HAMAP" id="MF_00457">
    <property type="entry name" value="UPF0173"/>
    <property type="match status" value="1"/>
</dbReference>
<gene>
    <name evidence="4" type="ORF">D9R14_04815</name>
</gene>
<evidence type="ECO:0000313" key="5">
    <source>
        <dbReference type="Proteomes" id="UP000269692"/>
    </source>
</evidence>
<dbReference type="InterPro" id="IPR001279">
    <property type="entry name" value="Metallo-B-lactamas"/>
</dbReference>
<evidence type="ECO:0000256" key="1">
    <source>
        <dbReference type="ARBA" id="ARBA00022801"/>
    </source>
</evidence>
<dbReference type="Pfam" id="PF12706">
    <property type="entry name" value="Lactamase_B_2"/>
    <property type="match status" value="1"/>
</dbReference>
<dbReference type="Proteomes" id="UP000269692">
    <property type="component" value="Unassembled WGS sequence"/>
</dbReference>
<reference evidence="4 5" key="1">
    <citation type="submission" date="2018-10" db="EMBL/GenBank/DDBJ databases">
        <title>Xanthobacter tagetidis genome sequencing and assembly.</title>
        <authorList>
            <person name="Maclea K.S."/>
            <person name="Goen A.E."/>
            <person name="Fatima S.A."/>
        </authorList>
    </citation>
    <scope>NUCLEOTIDE SEQUENCE [LARGE SCALE GENOMIC DNA]</scope>
    <source>
        <strain evidence="4 5">ATCC 700314</strain>
    </source>
</reference>
<dbReference type="PANTHER" id="PTHR43546:SF3">
    <property type="entry name" value="UPF0173 METAL-DEPENDENT HYDROLASE MJ1163"/>
    <property type="match status" value="1"/>
</dbReference>
<comment type="similarity">
    <text evidence="2">Belongs to the UPF0173 family.</text>
</comment>
<keyword evidence="5" id="KW-1185">Reference proteome</keyword>
<organism evidence="4 5">
    <name type="scientific">Xanthobacter tagetidis</name>
    <dbReference type="NCBI Taxonomy" id="60216"/>
    <lineage>
        <taxon>Bacteria</taxon>
        <taxon>Pseudomonadati</taxon>
        <taxon>Pseudomonadota</taxon>
        <taxon>Alphaproteobacteria</taxon>
        <taxon>Hyphomicrobiales</taxon>
        <taxon>Xanthobacteraceae</taxon>
        <taxon>Xanthobacter</taxon>
    </lineage>
</organism>
<comment type="caution">
    <text evidence="4">The sequence shown here is derived from an EMBL/GenBank/DDBJ whole genome shotgun (WGS) entry which is preliminary data.</text>
</comment>
<dbReference type="SUPFAM" id="SSF56281">
    <property type="entry name" value="Metallo-hydrolase/oxidoreductase"/>
    <property type="match status" value="1"/>
</dbReference>
<dbReference type="InterPro" id="IPR022877">
    <property type="entry name" value="UPF0173"/>
</dbReference>
<accession>A0A3L7ALZ4</accession>
<dbReference type="CDD" id="cd06262">
    <property type="entry name" value="metallo-hydrolase-like_MBL-fold"/>
    <property type="match status" value="1"/>
</dbReference>
<dbReference type="AlphaFoldDB" id="A0A3L7ALZ4"/>
<proteinExistence type="inferred from homology"/>
<dbReference type="Gene3D" id="3.60.15.10">
    <property type="entry name" value="Ribonuclease Z/Hydroxyacylglutathione hydrolase-like"/>
    <property type="match status" value="1"/>
</dbReference>
<name>A0A3L7ALZ4_9HYPH</name>
<dbReference type="NCBIfam" id="NF001911">
    <property type="entry name" value="PRK00685.1"/>
    <property type="match status" value="1"/>
</dbReference>
<dbReference type="SMART" id="SM00849">
    <property type="entry name" value="Lactamase_B"/>
    <property type="match status" value="1"/>
</dbReference>
<feature type="domain" description="Metallo-beta-lactamase" evidence="3">
    <location>
        <begin position="7"/>
        <end position="201"/>
    </location>
</feature>
<protein>
    <recommendedName>
        <fullName evidence="2">UPF0173 metal-dependent hydrolase D9R14_04815</fullName>
    </recommendedName>
</protein>